<keyword evidence="2" id="KW-1133">Transmembrane helix</keyword>
<organism evidence="3 4">
    <name type="scientific">Candidatus Woesebacteria bacterium RBG_13_34_9</name>
    <dbReference type="NCBI Taxonomy" id="1802477"/>
    <lineage>
        <taxon>Bacteria</taxon>
        <taxon>Candidatus Woeseibacteriota</taxon>
    </lineage>
</organism>
<dbReference type="Proteomes" id="UP000179219">
    <property type="component" value="Unassembled WGS sequence"/>
</dbReference>
<gene>
    <name evidence="3" type="ORF">A2159_01755</name>
</gene>
<comment type="caution">
    <text evidence="3">The sequence shown here is derived from an EMBL/GenBank/DDBJ whole genome shotgun (WGS) entry which is preliminary data.</text>
</comment>
<protein>
    <recommendedName>
        <fullName evidence="5">Pilus assembly protein PilN</fullName>
    </recommendedName>
</protein>
<reference evidence="3 4" key="1">
    <citation type="journal article" date="2016" name="Nat. Commun.">
        <title>Thousands of microbial genomes shed light on interconnected biogeochemical processes in an aquifer system.</title>
        <authorList>
            <person name="Anantharaman K."/>
            <person name="Brown C.T."/>
            <person name="Hug L.A."/>
            <person name="Sharon I."/>
            <person name="Castelle C.J."/>
            <person name="Probst A.J."/>
            <person name="Thomas B.C."/>
            <person name="Singh A."/>
            <person name="Wilkins M.J."/>
            <person name="Karaoz U."/>
            <person name="Brodie E.L."/>
            <person name="Williams K.H."/>
            <person name="Hubbard S.S."/>
            <person name="Banfield J.F."/>
        </authorList>
    </citation>
    <scope>NUCLEOTIDE SEQUENCE [LARGE SCALE GENOMIC DNA]</scope>
</reference>
<dbReference type="AlphaFoldDB" id="A0A1F7X1Z6"/>
<evidence type="ECO:0000313" key="4">
    <source>
        <dbReference type="Proteomes" id="UP000179219"/>
    </source>
</evidence>
<evidence type="ECO:0008006" key="5">
    <source>
        <dbReference type="Google" id="ProtNLM"/>
    </source>
</evidence>
<proteinExistence type="predicted"/>
<feature type="coiled-coil region" evidence="1">
    <location>
        <begin position="63"/>
        <end position="90"/>
    </location>
</feature>
<sequence length="176" mass="20199">MPDINLLPQDIKPKEYAIKISNNLKKIAILILIIFIVSVSVSYAGIFFFSQRTKSSIKKQETYKAEIAKMERTEQRLVLLKNRIDKVDNLMSKPNVNKDAMFLENINNIVNQEKIKLPTIEVTLTENQVEIVSSNLSDVNSLVSDLLNSNNFLNIYFLTFGYDIEKGYKAIFSFPK</sequence>
<keyword evidence="2" id="KW-0812">Transmembrane</keyword>
<accession>A0A1F7X1Z6</accession>
<keyword evidence="2" id="KW-0472">Membrane</keyword>
<evidence type="ECO:0000256" key="2">
    <source>
        <dbReference type="SAM" id="Phobius"/>
    </source>
</evidence>
<evidence type="ECO:0000256" key="1">
    <source>
        <dbReference type="SAM" id="Coils"/>
    </source>
</evidence>
<name>A0A1F7X1Z6_9BACT</name>
<dbReference type="EMBL" id="MGFP01000027">
    <property type="protein sequence ID" value="OGM09134.1"/>
    <property type="molecule type" value="Genomic_DNA"/>
</dbReference>
<evidence type="ECO:0000313" key="3">
    <source>
        <dbReference type="EMBL" id="OGM09134.1"/>
    </source>
</evidence>
<keyword evidence="1" id="KW-0175">Coiled coil</keyword>
<feature type="transmembrane region" description="Helical" evidence="2">
    <location>
        <begin position="27"/>
        <end position="49"/>
    </location>
</feature>